<proteinExistence type="inferred from homology"/>
<keyword evidence="9" id="KW-0511">Multifunctional enzyme</keyword>
<dbReference type="InterPro" id="IPR009647">
    <property type="entry name" value="PBP_C"/>
</dbReference>
<dbReference type="RefSeq" id="WP_013301298.1">
    <property type="nucleotide sequence ID" value="NC_014414.1"/>
</dbReference>
<dbReference type="GO" id="GO:0004180">
    <property type="term" value="F:carboxypeptidase activity"/>
    <property type="evidence" value="ECO:0007669"/>
    <property type="project" value="UniProtKB-KW"/>
</dbReference>
<dbReference type="HOGENOM" id="CLU_006354_7_3_5"/>
<feature type="domain" description="Glycosyl transferase family 51" evidence="14">
    <location>
        <begin position="46"/>
        <end position="213"/>
    </location>
</feature>
<dbReference type="PANTHER" id="PTHR32282">
    <property type="entry name" value="BINDING PROTEIN TRANSPEPTIDASE, PUTATIVE-RELATED"/>
    <property type="match status" value="1"/>
</dbReference>
<dbReference type="InterPro" id="IPR011815">
    <property type="entry name" value="PBP_1c"/>
</dbReference>
<evidence type="ECO:0000256" key="12">
    <source>
        <dbReference type="SAM" id="MobiDB-lite"/>
    </source>
</evidence>
<dbReference type="EMBL" id="CP002156">
    <property type="protein sequence ID" value="ADM10324.1"/>
    <property type="molecule type" value="Genomic_DNA"/>
</dbReference>
<evidence type="ECO:0000256" key="2">
    <source>
        <dbReference type="ARBA" id="ARBA00007090"/>
    </source>
</evidence>
<feature type="domain" description="Penicillin-binding C-terminal" evidence="15">
    <location>
        <begin position="583"/>
        <end position="664"/>
    </location>
</feature>
<comment type="catalytic activity">
    <reaction evidence="11">
        <text>[GlcNAc-(1-&gt;4)-Mur2Ac(oyl-L-Ala-gamma-D-Glu-L-Lys-D-Ala-D-Ala)](n)-di-trans,octa-cis-undecaprenyl diphosphate + beta-D-GlcNAc-(1-&gt;4)-Mur2Ac(oyl-L-Ala-gamma-D-Glu-L-Lys-D-Ala-D-Ala)-di-trans,octa-cis-undecaprenyl diphosphate = [GlcNAc-(1-&gt;4)-Mur2Ac(oyl-L-Ala-gamma-D-Glu-L-Lys-D-Ala-D-Ala)](n+1)-di-trans,octa-cis-undecaprenyl diphosphate + di-trans,octa-cis-undecaprenyl diphosphate + H(+)</text>
        <dbReference type="Rhea" id="RHEA:23708"/>
        <dbReference type="Rhea" id="RHEA-COMP:9602"/>
        <dbReference type="Rhea" id="RHEA-COMP:9603"/>
        <dbReference type="ChEBI" id="CHEBI:15378"/>
        <dbReference type="ChEBI" id="CHEBI:58405"/>
        <dbReference type="ChEBI" id="CHEBI:60033"/>
        <dbReference type="ChEBI" id="CHEBI:78435"/>
        <dbReference type="EC" id="2.4.99.28"/>
    </reaction>
</comment>
<evidence type="ECO:0000259" key="14">
    <source>
        <dbReference type="Pfam" id="PF00912"/>
    </source>
</evidence>
<dbReference type="EC" id="2.4.99.28" evidence="10"/>
<evidence type="ECO:0000313" key="16">
    <source>
        <dbReference type="EMBL" id="ADM10324.1"/>
    </source>
</evidence>
<accession>E0TCG8</accession>
<evidence type="ECO:0000256" key="1">
    <source>
        <dbReference type="ARBA" id="ARBA00004752"/>
    </source>
</evidence>
<evidence type="ECO:0000256" key="6">
    <source>
        <dbReference type="ARBA" id="ARBA00022676"/>
    </source>
</evidence>
<keyword evidence="17" id="KW-1185">Reference proteome</keyword>
<comment type="similarity">
    <text evidence="2">In the C-terminal section; belongs to the transpeptidase family.</text>
</comment>
<dbReference type="GO" id="GO:0006508">
    <property type="term" value="P:proteolysis"/>
    <property type="evidence" value="ECO:0007669"/>
    <property type="project" value="UniProtKB-KW"/>
</dbReference>
<dbReference type="InterPro" id="IPR001264">
    <property type="entry name" value="Glyco_trans_51"/>
</dbReference>
<reference evidence="16 17" key="2">
    <citation type="journal article" date="2011" name="J. Bacteriol.">
        <title>Complete genome sequence of strain HTCC2503T of Parvularcula bermudensis, the type species of the order "Parvularculales" in the class Alphaproteobacteria.</title>
        <authorList>
            <person name="Oh H.M."/>
            <person name="Kang I."/>
            <person name="Vergin K.L."/>
            <person name="Kang D."/>
            <person name="Rhee K.H."/>
            <person name="Giovannoni S.J."/>
            <person name="Cho J.C."/>
        </authorList>
    </citation>
    <scope>NUCLEOTIDE SEQUENCE [LARGE SCALE GENOMIC DNA]</scope>
    <source>
        <strain evidence="17">ATCC BAA-594 / HTCC2503 / KCTC 12087</strain>
    </source>
</reference>
<evidence type="ECO:0000256" key="9">
    <source>
        <dbReference type="ARBA" id="ARBA00023268"/>
    </source>
</evidence>
<dbReference type="SUPFAM" id="SSF53955">
    <property type="entry name" value="Lysozyme-like"/>
    <property type="match status" value="1"/>
</dbReference>
<keyword evidence="5" id="KW-0645">Protease</keyword>
<dbReference type="GO" id="GO:0030288">
    <property type="term" value="C:outer membrane-bounded periplasmic space"/>
    <property type="evidence" value="ECO:0007669"/>
    <property type="project" value="TreeGrafter"/>
</dbReference>
<reference evidence="17" key="1">
    <citation type="submission" date="2010-08" db="EMBL/GenBank/DDBJ databases">
        <title>Genome sequence of Parvularcula bermudensis HTCC2503.</title>
        <authorList>
            <person name="Kang D.-M."/>
            <person name="Oh H.-M."/>
            <person name="Cho J.-C."/>
        </authorList>
    </citation>
    <scope>NUCLEOTIDE SEQUENCE [LARGE SCALE GENOMIC DNA]</scope>
    <source>
        <strain evidence="17">ATCC BAA-594 / HTCC2503 / KCTC 12087</strain>
    </source>
</reference>
<dbReference type="Proteomes" id="UP000001302">
    <property type="component" value="Chromosome"/>
</dbReference>
<dbReference type="GO" id="GO:0008658">
    <property type="term" value="F:penicillin binding"/>
    <property type="evidence" value="ECO:0007669"/>
    <property type="project" value="InterPro"/>
</dbReference>
<evidence type="ECO:0000256" key="3">
    <source>
        <dbReference type="ARBA" id="ARBA00007739"/>
    </source>
</evidence>
<keyword evidence="4" id="KW-0121">Carboxypeptidase</keyword>
<keyword evidence="7" id="KW-0808">Transferase</keyword>
<dbReference type="KEGG" id="pbr:PB2503_11384"/>
<dbReference type="InterPro" id="IPR023346">
    <property type="entry name" value="Lysozyme-like_dom_sf"/>
</dbReference>
<dbReference type="InterPro" id="IPR036950">
    <property type="entry name" value="PBP_transglycosylase"/>
</dbReference>
<dbReference type="CAZy" id="GT51">
    <property type="family name" value="Glycosyltransferase Family 51"/>
</dbReference>
<name>E0TCG8_PARBH</name>
<evidence type="ECO:0000259" key="15">
    <source>
        <dbReference type="Pfam" id="PF06832"/>
    </source>
</evidence>
<dbReference type="Gene3D" id="3.40.710.10">
    <property type="entry name" value="DD-peptidase/beta-lactamase superfamily"/>
    <property type="match status" value="1"/>
</dbReference>
<feature type="domain" description="Penicillin-binding protein transpeptidase" evidence="13">
    <location>
        <begin position="290"/>
        <end position="522"/>
    </location>
</feature>
<feature type="region of interest" description="Disordered" evidence="12">
    <location>
        <begin position="565"/>
        <end position="592"/>
    </location>
</feature>
<evidence type="ECO:0000259" key="13">
    <source>
        <dbReference type="Pfam" id="PF00905"/>
    </source>
</evidence>
<dbReference type="OrthoDB" id="9766909at2"/>
<evidence type="ECO:0000313" key="17">
    <source>
        <dbReference type="Proteomes" id="UP000001302"/>
    </source>
</evidence>
<dbReference type="InterPro" id="IPR001460">
    <property type="entry name" value="PCN-bd_Tpept"/>
</dbReference>
<comment type="pathway">
    <text evidence="1">Cell wall biogenesis; peptidoglycan biosynthesis.</text>
</comment>
<evidence type="ECO:0000256" key="4">
    <source>
        <dbReference type="ARBA" id="ARBA00022645"/>
    </source>
</evidence>
<protein>
    <recommendedName>
        <fullName evidence="10">peptidoglycan glycosyltransferase</fullName>
        <ecNumber evidence="10">2.4.99.28</ecNumber>
    </recommendedName>
</protein>
<dbReference type="SUPFAM" id="SSF56601">
    <property type="entry name" value="beta-lactamase/transpeptidase-like"/>
    <property type="match status" value="1"/>
</dbReference>
<dbReference type="GO" id="GO:0008955">
    <property type="term" value="F:peptidoglycan glycosyltransferase activity"/>
    <property type="evidence" value="ECO:0007669"/>
    <property type="project" value="UniProtKB-EC"/>
</dbReference>
<dbReference type="InterPro" id="IPR050396">
    <property type="entry name" value="Glycosyltr_51/Transpeptidase"/>
</dbReference>
<dbReference type="PANTHER" id="PTHR32282:SF15">
    <property type="entry name" value="PENICILLIN-BINDING PROTEIN 1C"/>
    <property type="match status" value="1"/>
</dbReference>
<dbReference type="Gene3D" id="1.10.3810.10">
    <property type="entry name" value="Biosynthetic peptidoglycan transglycosylase-like"/>
    <property type="match status" value="1"/>
</dbReference>
<dbReference type="AlphaFoldDB" id="E0TCG8"/>
<dbReference type="NCBIfam" id="TIGR02073">
    <property type="entry name" value="PBP_1c"/>
    <property type="match status" value="1"/>
</dbReference>
<keyword evidence="8" id="KW-0378">Hydrolase</keyword>
<dbReference type="InterPro" id="IPR012338">
    <property type="entry name" value="Beta-lactam/transpept-like"/>
</dbReference>
<dbReference type="UniPathway" id="UPA00219"/>
<sequence>MGLLLVGPVLLVLAFDRLFPPPLSDLELSTVVADRHGAPLRVFPVREGRWRLPADLDRLDPRFIDAVITIEDKRFYHHPGVDAAAILRSLTTWMLEGEIRSGASTITMQTVRLLRPRPRTFGSKLIEAVRALQIEARMSKAEILSLYLTLTPYGGNLEGVEAASYAYFGRPPRTLAPEETALLIALPQAPEARRPDRQAEAAQRARSQILAKLVAAGVYTSAEAAGAAEVPVPTARSPFPSSAWHASDLVSGRAVAKTPLVTTFDTDLQKAAQRHLAAALETTGPDVQAAALVMDIEGRAVRALVGSVSRDRAGGWIDLTNRSRSPGSTLKPFVYGLAFDDGIAGPQTIIADLPARFASYQPDNFDRRFRGDVTIAEALQHSLNVPAVRVMDRIGSNRFLAALSYAGSSPRLPGGPHLDAGLAVTLGGAGLSAMDLAVLYGALGDGGRALPLAFTPEEVSANTARRGLSLLRPETATHLLDILAAAPSPAGRIPRSLTTDTAPIAFKTGTSYGFRDAWAVGVSLGRVIVVWVGRPDGQPRPGETGRRAALPILFDLFDAADRHLGKAQSGPKSATPLEETGPTRFRDETAPPQILFPPDGATLWIEHAQRSLTLTANGGAPLTWYVDGVPLTNHPGGASWHPAGPGFYRLSVIDHAGRTATTSVQVIVGTMTAPADDPL</sequence>
<comment type="similarity">
    <text evidence="3">In the N-terminal section; belongs to the glycosyltransferase 51 family.</text>
</comment>
<dbReference type="Pfam" id="PF00912">
    <property type="entry name" value="Transgly"/>
    <property type="match status" value="1"/>
</dbReference>
<evidence type="ECO:0000256" key="10">
    <source>
        <dbReference type="ARBA" id="ARBA00044770"/>
    </source>
</evidence>
<evidence type="ECO:0000256" key="8">
    <source>
        <dbReference type="ARBA" id="ARBA00022801"/>
    </source>
</evidence>
<evidence type="ECO:0000256" key="7">
    <source>
        <dbReference type="ARBA" id="ARBA00022679"/>
    </source>
</evidence>
<dbReference type="eggNOG" id="COG4953">
    <property type="taxonomic scope" value="Bacteria"/>
</dbReference>
<evidence type="ECO:0000256" key="5">
    <source>
        <dbReference type="ARBA" id="ARBA00022670"/>
    </source>
</evidence>
<keyword evidence="6" id="KW-0328">Glycosyltransferase</keyword>
<dbReference type="GO" id="GO:0009252">
    <property type="term" value="P:peptidoglycan biosynthetic process"/>
    <property type="evidence" value="ECO:0007669"/>
    <property type="project" value="UniProtKB-UniPathway"/>
</dbReference>
<gene>
    <name evidence="16" type="ordered locus">PB2503_11384</name>
</gene>
<organism evidence="16 17">
    <name type="scientific">Parvularcula bermudensis (strain ATCC BAA-594 / HTCC2503 / KCTC 12087)</name>
    <dbReference type="NCBI Taxonomy" id="314260"/>
    <lineage>
        <taxon>Bacteria</taxon>
        <taxon>Pseudomonadati</taxon>
        <taxon>Pseudomonadota</taxon>
        <taxon>Alphaproteobacteria</taxon>
        <taxon>Parvularculales</taxon>
        <taxon>Parvularculaceae</taxon>
        <taxon>Parvularcula</taxon>
    </lineage>
</organism>
<dbReference type="Pfam" id="PF06832">
    <property type="entry name" value="BiPBP_C"/>
    <property type="match status" value="1"/>
</dbReference>
<dbReference type="Pfam" id="PF00905">
    <property type="entry name" value="Transpeptidase"/>
    <property type="match status" value="1"/>
</dbReference>
<evidence type="ECO:0000256" key="11">
    <source>
        <dbReference type="ARBA" id="ARBA00049902"/>
    </source>
</evidence>